<dbReference type="InterPro" id="IPR008538">
    <property type="entry name" value="Uma2"/>
</dbReference>
<gene>
    <name evidence="2" type="ORF">Ade02nite_43690</name>
</gene>
<dbReference type="CDD" id="cd06260">
    <property type="entry name" value="DUF820-like"/>
    <property type="match status" value="1"/>
</dbReference>
<dbReference type="EMBL" id="BOMI01000084">
    <property type="protein sequence ID" value="GID75728.1"/>
    <property type="molecule type" value="Genomic_DNA"/>
</dbReference>
<dbReference type="Proteomes" id="UP000609879">
    <property type="component" value="Unassembled WGS sequence"/>
</dbReference>
<dbReference type="Gene3D" id="3.90.1570.10">
    <property type="entry name" value="tt1808, chain A"/>
    <property type="match status" value="1"/>
</dbReference>
<dbReference type="Pfam" id="PF05685">
    <property type="entry name" value="Uma2"/>
    <property type="match status" value="1"/>
</dbReference>
<accession>A0ABQ3Y6V3</accession>
<feature type="domain" description="Putative restriction endonuclease" evidence="1">
    <location>
        <begin position="33"/>
        <end position="158"/>
    </location>
</feature>
<dbReference type="InterPro" id="IPR012296">
    <property type="entry name" value="Nuclease_put_TT1808"/>
</dbReference>
<dbReference type="PANTHER" id="PTHR34107:SF2">
    <property type="entry name" value="SLL0888 PROTEIN"/>
    <property type="match status" value="1"/>
</dbReference>
<dbReference type="SUPFAM" id="SSF52980">
    <property type="entry name" value="Restriction endonuclease-like"/>
    <property type="match status" value="1"/>
</dbReference>
<name>A0ABQ3Y6V3_9ACTN</name>
<evidence type="ECO:0000313" key="2">
    <source>
        <dbReference type="EMBL" id="GID75728.1"/>
    </source>
</evidence>
<dbReference type="InterPro" id="IPR011335">
    <property type="entry name" value="Restrct_endonuc-II-like"/>
</dbReference>
<evidence type="ECO:0000313" key="3">
    <source>
        <dbReference type="Proteomes" id="UP000609879"/>
    </source>
</evidence>
<organism evidence="2 3">
    <name type="scientific">Paractinoplanes deccanensis</name>
    <dbReference type="NCBI Taxonomy" id="113561"/>
    <lineage>
        <taxon>Bacteria</taxon>
        <taxon>Bacillati</taxon>
        <taxon>Actinomycetota</taxon>
        <taxon>Actinomycetes</taxon>
        <taxon>Micromonosporales</taxon>
        <taxon>Micromonosporaceae</taxon>
        <taxon>Paractinoplanes</taxon>
    </lineage>
</organism>
<comment type="caution">
    <text evidence="2">The sequence shown here is derived from an EMBL/GenBank/DDBJ whole genome shotgun (WGS) entry which is preliminary data.</text>
</comment>
<reference evidence="2 3" key="1">
    <citation type="submission" date="2021-01" db="EMBL/GenBank/DDBJ databases">
        <title>Whole genome shotgun sequence of Actinoplanes deccanensis NBRC 13994.</title>
        <authorList>
            <person name="Komaki H."/>
            <person name="Tamura T."/>
        </authorList>
    </citation>
    <scope>NUCLEOTIDE SEQUENCE [LARGE SCALE GENOMIC DNA]</scope>
    <source>
        <strain evidence="2 3">NBRC 13994</strain>
    </source>
</reference>
<protein>
    <recommendedName>
        <fullName evidence="1">Putative restriction endonuclease domain-containing protein</fullName>
    </recommendedName>
</protein>
<keyword evidence="3" id="KW-1185">Reference proteome</keyword>
<proteinExistence type="predicted"/>
<evidence type="ECO:0000259" key="1">
    <source>
        <dbReference type="Pfam" id="PF05685"/>
    </source>
</evidence>
<dbReference type="PANTHER" id="PTHR34107">
    <property type="entry name" value="SLL0198 PROTEIN-RELATED"/>
    <property type="match status" value="1"/>
</dbReference>
<sequence length="197" mass="21840">MVITLEADTLTGEEVSVMPSISLPPIEDLDVDDLASLPEGYRYELRGGNLVIMTPSSFWHKELAWRICTMLRAAGAKAFPDPGVRGKLPRDCRLPDVGVVTALPPGLQDVSSLPGSSYSLVVEVVSERSPNGEYTEKAAWYAEQGIPEYWIVDQAEGRPEDDGLVQIHRLTLIGDRPAYTRERNILLSELEAEYRAR</sequence>